<protein>
    <recommendedName>
        <fullName evidence="3">LysM domain-containing protein</fullName>
    </recommendedName>
</protein>
<organism evidence="1 2">
    <name type="scientific">Chryseobacterium endophyticum</name>
    <dbReference type="NCBI Taxonomy" id="1854762"/>
    <lineage>
        <taxon>Bacteria</taxon>
        <taxon>Pseudomonadati</taxon>
        <taxon>Bacteroidota</taxon>
        <taxon>Flavobacteriia</taxon>
        <taxon>Flavobacteriales</taxon>
        <taxon>Weeksellaceae</taxon>
        <taxon>Chryseobacterium group</taxon>
        <taxon>Chryseobacterium</taxon>
    </lineage>
</organism>
<evidence type="ECO:0008006" key="3">
    <source>
        <dbReference type="Google" id="ProtNLM"/>
    </source>
</evidence>
<evidence type="ECO:0000313" key="2">
    <source>
        <dbReference type="Proteomes" id="UP001463665"/>
    </source>
</evidence>
<evidence type="ECO:0000313" key="1">
    <source>
        <dbReference type="EMBL" id="XAO76078.1"/>
    </source>
</evidence>
<dbReference type="RefSeq" id="WP_345767550.1">
    <property type="nucleotide sequence ID" value="NZ_CP154834.1"/>
</dbReference>
<keyword evidence="2" id="KW-1185">Reference proteome</keyword>
<dbReference type="AlphaFoldDB" id="A0AAU6WTY6"/>
<dbReference type="Proteomes" id="UP001463665">
    <property type="component" value="Chromosome"/>
</dbReference>
<accession>A0AAU6WTY6</accession>
<sequence length="139" mass="16091">MNENILLYQVKPGDTLDKIGGTIGMTGNQLKDFHNAHCGKMERLWFDNLVGIKQIIIPKEYKSPEQLKREADKNLPPLHLTEDFYADRYFVKETFSGLSGNDLEIDYQVDIGLKKFRKPVLQIILQKYDVMISKKRNSS</sequence>
<name>A0AAU6WTY6_9FLAO</name>
<reference evidence="1 2" key="1">
    <citation type="submission" date="2024-04" db="EMBL/GenBank/DDBJ databases">
        <title>Genome sequencing and assembly of rice foliar adapted Chryseobacterium endophyticum OsEnb-ALM-A6.</title>
        <authorList>
            <person name="Kumar S."/>
            <person name="Javed M."/>
            <person name="Chouhan V."/>
            <person name="Charishma K."/>
            <person name="Patel A."/>
            <person name="Kumar M."/>
            <person name="Sahu K.P."/>
            <person name="Kumar A."/>
        </authorList>
    </citation>
    <scope>NUCLEOTIDE SEQUENCE [LARGE SCALE GENOMIC DNA]</scope>
    <source>
        <strain evidence="1 2">OsEnb-ALM-A6</strain>
    </source>
</reference>
<dbReference type="EMBL" id="CP154834">
    <property type="protein sequence ID" value="XAO76078.1"/>
    <property type="molecule type" value="Genomic_DNA"/>
</dbReference>
<gene>
    <name evidence="1" type="ORF">AAFP95_09865</name>
</gene>
<proteinExistence type="predicted"/>